<comment type="caution">
    <text evidence="1">The sequence shown here is derived from an EMBL/GenBank/DDBJ whole genome shotgun (WGS) entry which is preliminary data.</text>
</comment>
<dbReference type="Gene3D" id="1.25.40.10">
    <property type="entry name" value="Tetratricopeptide repeat domain"/>
    <property type="match status" value="1"/>
</dbReference>
<sequence>MNIKRLENRIDEAINIREKGNLEKSRLLFESIIKDINKLLQKDSSKELKNIYATAMGEYVIQHRLEGGALYRKALKLGEDLLKYDRENKLNNPLSIRAVSNTLLNLGAFEKAEEYLRQLLPLYEGNSAQIGDTKAHISYCYFRTGRVNGANKLVDEAIEDIKENSAKKKYFSVWLSHALLVKSLILNSEKKVKEALEYAKESLKVAEKGRIKVRSNQSKDVIDYLQKELRGNN</sequence>
<dbReference type="SUPFAM" id="SSF48452">
    <property type="entry name" value="TPR-like"/>
    <property type="match status" value="1"/>
</dbReference>
<organism evidence="1 2">
    <name type="scientific">Candidatus Woesebacteria bacterium GW2011_GWA1_39_8</name>
    <dbReference type="NCBI Taxonomy" id="1618552"/>
    <lineage>
        <taxon>Bacteria</taxon>
        <taxon>Candidatus Woeseibacteriota</taxon>
    </lineage>
</organism>
<reference evidence="1 2" key="1">
    <citation type="journal article" date="2015" name="Nature">
        <title>rRNA introns, odd ribosomes, and small enigmatic genomes across a large radiation of phyla.</title>
        <authorList>
            <person name="Brown C.T."/>
            <person name="Hug L.A."/>
            <person name="Thomas B.C."/>
            <person name="Sharon I."/>
            <person name="Castelle C.J."/>
            <person name="Singh A."/>
            <person name="Wilkins M.J."/>
            <person name="Williams K.H."/>
            <person name="Banfield J.F."/>
        </authorList>
    </citation>
    <scope>NUCLEOTIDE SEQUENCE [LARGE SCALE GENOMIC DNA]</scope>
</reference>
<dbReference type="AlphaFoldDB" id="A0A0G0PQD2"/>
<evidence type="ECO:0000313" key="2">
    <source>
        <dbReference type="Proteomes" id="UP000034793"/>
    </source>
</evidence>
<dbReference type="EMBL" id="LBXL01000008">
    <property type="protein sequence ID" value="KKR30364.1"/>
    <property type="molecule type" value="Genomic_DNA"/>
</dbReference>
<gene>
    <name evidence="1" type="ORF">UT61_C0008G0020</name>
</gene>
<evidence type="ECO:0000313" key="1">
    <source>
        <dbReference type="EMBL" id="KKR30364.1"/>
    </source>
</evidence>
<dbReference type="InterPro" id="IPR011990">
    <property type="entry name" value="TPR-like_helical_dom_sf"/>
</dbReference>
<dbReference type="Proteomes" id="UP000034793">
    <property type="component" value="Unassembled WGS sequence"/>
</dbReference>
<evidence type="ECO:0008006" key="3">
    <source>
        <dbReference type="Google" id="ProtNLM"/>
    </source>
</evidence>
<name>A0A0G0PQD2_9BACT</name>
<proteinExistence type="predicted"/>
<accession>A0A0G0PQD2</accession>
<protein>
    <recommendedName>
        <fullName evidence="3">MalT-like TPR region domain-containing protein</fullName>
    </recommendedName>
</protein>